<name>A0A7U4M1M9_9BACT</name>
<feature type="signal peptide" evidence="15">
    <location>
        <begin position="1"/>
        <end position="22"/>
    </location>
</feature>
<evidence type="ECO:0000256" key="2">
    <source>
        <dbReference type="ARBA" id="ARBA00009450"/>
    </source>
</evidence>
<dbReference type="Proteomes" id="UP000034444">
    <property type="component" value="Chromosome"/>
</dbReference>
<dbReference type="InterPro" id="IPR049712">
    <property type="entry name" value="Poly_export"/>
</dbReference>
<gene>
    <name evidence="18" type="ORF">YH65_07130</name>
</gene>
<evidence type="ECO:0000256" key="10">
    <source>
        <dbReference type="ARBA" id="ARBA00023114"/>
    </source>
</evidence>
<evidence type="ECO:0000259" key="17">
    <source>
        <dbReference type="Pfam" id="PF22461"/>
    </source>
</evidence>
<dbReference type="GO" id="GO:0006811">
    <property type="term" value="P:monoatomic ion transport"/>
    <property type="evidence" value="ECO:0007669"/>
    <property type="project" value="UniProtKB-KW"/>
</dbReference>
<dbReference type="EMBL" id="CP011308">
    <property type="protein sequence ID" value="AKF25190.1"/>
    <property type="molecule type" value="Genomic_DNA"/>
</dbReference>
<dbReference type="InterPro" id="IPR003715">
    <property type="entry name" value="Poly_export_N"/>
</dbReference>
<dbReference type="Pfam" id="PF02563">
    <property type="entry name" value="Poly_export"/>
    <property type="match status" value="1"/>
</dbReference>
<evidence type="ECO:0000256" key="1">
    <source>
        <dbReference type="ARBA" id="ARBA00004571"/>
    </source>
</evidence>
<keyword evidence="12" id="KW-0564">Palmitate</keyword>
<comment type="similarity">
    <text evidence="2">Belongs to the BexD/CtrA/VexA family.</text>
</comment>
<keyword evidence="7 15" id="KW-0732">Signal</keyword>
<keyword evidence="6" id="KW-0812">Transmembrane</keyword>
<keyword evidence="4" id="KW-1134">Transmembrane beta strand</keyword>
<dbReference type="PANTHER" id="PTHR33619">
    <property type="entry name" value="POLYSACCHARIDE EXPORT PROTEIN GFCE-RELATED"/>
    <property type="match status" value="1"/>
</dbReference>
<feature type="domain" description="SLBB" evidence="17">
    <location>
        <begin position="134"/>
        <end position="215"/>
    </location>
</feature>
<evidence type="ECO:0000256" key="15">
    <source>
        <dbReference type="SAM" id="SignalP"/>
    </source>
</evidence>
<dbReference type="GO" id="GO:0046930">
    <property type="term" value="C:pore complex"/>
    <property type="evidence" value="ECO:0007669"/>
    <property type="project" value="UniProtKB-KW"/>
</dbReference>
<feature type="domain" description="Polysaccharide export protein N-terminal" evidence="16">
    <location>
        <begin position="47"/>
        <end position="131"/>
    </location>
</feature>
<dbReference type="GO" id="GO:0015159">
    <property type="term" value="F:polysaccharide transmembrane transporter activity"/>
    <property type="evidence" value="ECO:0007669"/>
    <property type="project" value="InterPro"/>
</dbReference>
<evidence type="ECO:0000256" key="9">
    <source>
        <dbReference type="ARBA" id="ARBA00023065"/>
    </source>
</evidence>
<keyword evidence="19" id="KW-1185">Reference proteome</keyword>
<keyword evidence="10" id="KW-0626">Porin</keyword>
<dbReference type="Gene3D" id="3.10.560.10">
    <property type="entry name" value="Outer membrane lipoprotein wza domain like"/>
    <property type="match status" value="1"/>
</dbReference>
<evidence type="ECO:0000256" key="11">
    <source>
        <dbReference type="ARBA" id="ARBA00023136"/>
    </source>
</evidence>
<keyword evidence="9" id="KW-0406">Ion transport</keyword>
<dbReference type="PROSITE" id="PS51257">
    <property type="entry name" value="PROKAR_LIPOPROTEIN"/>
    <property type="match status" value="1"/>
</dbReference>
<keyword evidence="11" id="KW-0472">Membrane</keyword>
<evidence type="ECO:0000256" key="4">
    <source>
        <dbReference type="ARBA" id="ARBA00022452"/>
    </source>
</evidence>
<keyword evidence="13" id="KW-0998">Cell outer membrane</keyword>
<proteinExistence type="inferred from homology"/>
<dbReference type="InterPro" id="IPR054765">
    <property type="entry name" value="SLBB_dom"/>
</dbReference>
<evidence type="ECO:0000256" key="5">
    <source>
        <dbReference type="ARBA" id="ARBA00022597"/>
    </source>
</evidence>
<organism evidence="18 19">
    <name type="scientific">Sulfurovum lithotrophicum</name>
    <dbReference type="NCBI Taxonomy" id="206403"/>
    <lineage>
        <taxon>Bacteria</taxon>
        <taxon>Pseudomonadati</taxon>
        <taxon>Campylobacterota</taxon>
        <taxon>Epsilonproteobacteria</taxon>
        <taxon>Campylobacterales</taxon>
        <taxon>Sulfurovaceae</taxon>
        <taxon>Sulfurovum</taxon>
    </lineage>
</organism>
<accession>A0A7U4M1M9</accession>
<keyword evidence="8" id="KW-0625">Polysaccharide transport</keyword>
<comment type="subcellular location">
    <subcellularLocation>
        <location evidence="1">Cell outer membrane</location>
        <topology evidence="1">Multi-pass membrane protein</topology>
    </subcellularLocation>
</comment>
<keyword evidence="14" id="KW-0449">Lipoprotein</keyword>
<dbReference type="GO" id="GO:0009279">
    <property type="term" value="C:cell outer membrane"/>
    <property type="evidence" value="ECO:0007669"/>
    <property type="project" value="UniProtKB-SubCell"/>
</dbReference>
<keyword evidence="5 18" id="KW-0762">Sugar transport</keyword>
<dbReference type="AlphaFoldDB" id="A0A7U4M1M9"/>
<evidence type="ECO:0000256" key="7">
    <source>
        <dbReference type="ARBA" id="ARBA00022729"/>
    </source>
</evidence>
<dbReference type="PANTHER" id="PTHR33619:SF3">
    <property type="entry name" value="POLYSACCHARIDE EXPORT PROTEIN GFCE-RELATED"/>
    <property type="match status" value="1"/>
</dbReference>
<reference evidence="19" key="2">
    <citation type="journal article" date="2017" name="Stand. Genomic Sci.">
        <title>Complete genome sequence of the sulfur-oxidizing chemolithoautotrophic Sulfurovum lithotrophicum 42BKTT.</title>
        <authorList>
            <person name="Jeon W."/>
            <person name="Priscilla L."/>
            <person name="Park G."/>
            <person name="Lee H."/>
            <person name="Lee N."/>
            <person name="Lee D."/>
            <person name="Kwon H."/>
            <person name="Ahn I."/>
            <person name="Lee C."/>
            <person name="Lee H."/>
            <person name="Ahn J."/>
        </authorList>
    </citation>
    <scope>NUCLEOTIDE SEQUENCE [LARGE SCALE GENOMIC DNA]</scope>
    <source>
        <strain evidence="19">ATCC BAA-797 / 42BKT</strain>
    </source>
</reference>
<evidence type="ECO:0000256" key="13">
    <source>
        <dbReference type="ARBA" id="ARBA00023237"/>
    </source>
</evidence>
<dbReference type="KEGG" id="slh:YH65_07130"/>
<evidence type="ECO:0000256" key="3">
    <source>
        <dbReference type="ARBA" id="ARBA00022448"/>
    </source>
</evidence>
<reference evidence="18 19" key="1">
    <citation type="submission" date="2015-04" db="EMBL/GenBank/DDBJ databases">
        <title>Complete genome sequence of Sulfurovum lithotrophicum ATCC BAA-797T.</title>
        <authorList>
            <person name="Ahn J."/>
            <person name="Park G."/>
            <person name="Jeon W."/>
            <person name="Jang Y."/>
            <person name="Jang M."/>
            <person name="Lee H."/>
            <person name="Lee H."/>
        </authorList>
    </citation>
    <scope>NUCLEOTIDE SEQUENCE [LARGE SCALE GENOMIC DNA]</scope>
    <source>
        <strain evidence="19">ATCC BAA-797 / 42BKT</strain>
    </source>
</reference>
<evidence type="ECO:0000259" key="16">
    <source>
        <dbReference type="Pfam" id="PF02563"/>
    </source>
</evidence>
<feature type="chain" id="PRO_5031280545" evidence="15">
    <location>
        <begin position="23"/>
        <end position="252"/>
    </location>
</feature>
<keyword evidence="3" id="KW-0813">Transport</keyword>
<evidence type="ECO:0000256" key="14">
    <source>
        <dbReference type="ARBA" id="ARBA00023288"/>
    </source>
</evidence>
<evidence type="ECO:0000256" key="8">
    <source>
        <dbReference type="ARBA" id="ARBA00023047"/>
    </source>
</evidence>
<dbReference type="Pfam" id="PF22461">
    <property type="entry name" value="SLBB_2"/>
    <property type="match status" value="1"/>
</dbReference>
<evidence type="ECO:0000256" key="6">
    <source>
        <dbReference type="ARBA" id="ARBA00022692"/>
    </source>
</evidence>
<sequence>MIKKIILSMGVLFLLAGCGSLDSEYQLVQNEQMKTQRETAVMRGSIEYRIQPQDRLKVVFYRDPQQSVQVPIGELGQEMTTDGILVDVAGYVRLPLIGKVKVAGLSQSQAADRITQRLRKYVNAPSVYVEVLNKRVYVLGEVKKPGVVKLDREKMTLFEAIAFSGDLTDNAVRDNIIIISSDPRHGLRMRSVDLTNFKTMKYASLMLRPNDIVYVQPDGWKEFRVKSDNFTAPFETITKIAAPFATLKYLSD</sequence>
<dbReference type="RefSeq" id="WP_046551269.1">
    <property type="nucleotide sequence ID" value="NZ_CP011308.1"/>
</dbReference>
<evidence type="ECO:0000313" key="19">
    <source>
        <dbReference type="Proteomes" id="UP000034444"/>
    </source>
</evidence>
<protein>
    <submittedName>
        <fullName evidence="18">Sugar transporter</fullName>
    </submittedName>
</protein>
<evidence type="ECO:0000256" key="12">
    <source>
        <dbReference type="ARBA" id="ARBA00023139"/>
    </source>
</evidence>
<dbReference type="OrthoDB" id="193635at2"/>
<dbReference type="GO" id="GO:0015288">
    <property type="term" value="F:porin activity"/>
    <property type="evidence" value="ECO:0007669"/>
    <property type="project" value="UniProtKB-KW"/>
</dbReference>
<evidence type="ECO:0000313" key="18">
    <source>
        <dbReference type="EMBL" id="AKF25190.1"/>
    </source>
</evidence>